<evidence type="ECO:0000313" key="5">
    <source>
        <dbReference type="EMBL" id="AFN73323.1"/>
    </source>
</evidence>
<dbReference type="Pfam" id="PF21346">
    <property type="entry name" value="PcRGLX_3rd"/>
    <property type="match status" value="1"/>
</dbReference>
<dbReference type="HOGENOM" id="CLU_005777_0_0_10"/>
<dbReference type="InterPro" id="IPR046217">
    <property type="entry name" value="DUF6250"/>
</dbReference>
<dbReference type="PANTHER" id="PTHR40081">
    <property type="entry name" value="CONCANAVALIN A-LIKE LECTIN/GLUCANASE"/>
    <property type="match status" value="1"/>
</dbReference>
<feature type="domain" description="PcRGLX/YetA-like central beta-sandwich" evidence="3">
    <location>
        <begin position="134"/>
        <end position="486"/>
    </location>
</feature>
<dbReference type="PATRIC" id="fig|1191523.3.peg.82"/>
<evidence type="ECO:0000259" key="3">
    <source>
        <dbReference type="Pfam" id="PF21345"/>
    </source>
</evidence>
<proteinExistence type="predicted"/>
<feature type="domain" description="DUF6250" evidence="2">
    <location>
        <begin position="956"/>
        <end position="1115"/>
    </location>
</feature>
<dbReference type="InterPro" id="IPR048330">
    <property type="entry name" value="PcRGLX/YetA_2nd"/>
</dbReference>
<dbReference type="Gene3D" id="2.60.120.200">
    <property type="match status" value="1"/>
</dbReference>
<protein>
    <submittedName>
        <fullName evidence="5">Uncharacterized protein</fullName>
    </submittedName>
</protein>
<evidence type="ECO:0000259" key="2">
    <source>
        <dbReference type="Pfam" id="PF19763"/>
    </source>
</evidence>
<organism evidence="5 6">
    <name type="scientific">Melioribacter roseus (strain DSM 23840 / JCM 17771 / VKM B-2668 / P3M-2)</name>
    <dbReference type="NCBI Taxonomy" id="1191523"/>
    <lineage>
        <taxon>Bacteria</taxon>
        <taxon>Pseudomonadati</taxon>
        <taxon>Ignavibacteriota</taxon>
        <taxon>Ignavibacteria</taxon>
        <taxon>Ignavibacteriales</taxon>
        <taxon>Melioribacteraceae</taxon>
        <taxon>Melioribacter</taxon>
    </lineage>
</organism>
<keyword evidence="6" id="KW-1185">Reference proteome</keyword>
<accession>I6ZW73</accession>
<feature type="domain" description="PcRGLX/YetA-like C-terminal alpha/alpha toroid" evidence="4">
    <location>
        <begin position="492"/>
        <end position="900"/>
    </location>
</feature>
<dbReference type="Pfam" id="PF19501">
    <property type="entry name" value="PcRGLX_1st"/>
    <property type="match status" value="1"/>
</dbReference>
<dbReference type="KEGG" id="mro:MROS_0079"/>
<feature type="domain" description="PcRGLX/YetA-like N-terminal RIFT barrel" evidence="1">
    <location>
        <begin position="42"/>
        <end position="120"/>
    </location>
</feature>
<dbReference type="InterPro" id="IPR048329">
    <property type="entry name" value="PcRGLX_1st"/>
</dbReference>
<reference evidence="5 6" key="1">
    <citation type="journal article" date="2013" name="PLoS ONE">
        <title>Genomic analysis of Melioribacter roseus, facultatively anaerobic organotrophic bacterium representing a novel deep lineage within Bacteriodetes/Chlorobi group.</title>
        <authorList>
            <person name="Kadnikov V.V."/>
            <person name="Mardanov A.V."/>
            <person name="Podosokorskaya O.A."/>
            <person name="Gavrilov S.N."/>
            <person name="Kublanov I.V."/>
            <person name="Beletsky A.V."/>
            <person name="Bonch-Osmolovskaya E.A."/>
            <person name="Ravin N.V."/>
        </authorList>
    </citation>
    <scope>NUCLEOTIDE SEQUENCE [LARGE SCALE GENOMIC DNA]</scope>
    <source>
        <strain evidence="6">JCM 17771 / P3M-2</strain>
    </source>
</reference>
<dbReference type="InterPro" id="IPR048331">
    <property type="entry name" value="PcRGLX/YetA_3rd"/>
</dbReference>
<dbReference type="Pfam" id="PF21345">
    <property type="entry name" value="PcRGLX_2nd"/>
    <property type="match status" value="1"/>
</dbReference>
<dbReference type="Pfam" id="PF19763">
    <property type="entry name" value="DUF6250"/>
    <property type="match status" value="1"/>
</dbReference>
<evidence type="ECO:0000313" key="6">
    <source>
        <dbReference type="Proteomes" id="UP000009011"/>
    </source>
</evidence>
<dbReference type="Proteomes" id="UP000009011">
    <property type="component" value="Chromosome"/>
</dbReference>
<sequence length="1121" mass="128637">MKREISDSFQKKKRIRLIVLVCVLLILGILWNSTLAQNNAPVKLSWLGGKPPLLSTGVSWGVPFPEGKLDKSTKFLLKDSQGKTLPVQSWPLAYWPDGSLKWIGLSTVVDTNSGAVFQLQAIKAADVNPFKTKVEVTDTGNDILVNTGVLQCGIPKRGERLIRFIKINAREISTGGRLVCILQNGPSSEAGIQPAKEKFIGNIDNVTVEQSGPVRAVIKIEGKHFSESGARSWLPFIVRLYFYAGQQSIRMIHTIIYDGDQQKDFIRGLGLVFDVPLDEQLYNRHIRFSGDDGRLWDEPCQPLSGRYPLDRREDFYDRQLRGLRIPEPDSLSKQQRFLIDNWASWNDYKLTQLNADGFRILKRTNDKSAWIDAGYGHRASGLAFVGDVSGGLTVCLRDFWQSFPSAFEITDVKKDTVRLKTWLWPPDADEMDMRHYDTLAWGHNLLASYEDVQPGFSIATGVARTTELVLFASGNVPDYETLHKMVATVNQPPLLAATPEYLHSIPVFGVWSLPDRGNNVKCWLENQLENAFKYYQLEVEQRHWYGFWHYGDIQHSYDRRRHTWKYDMGGYAWANTELMPNMWLWYSFLRTGNSDIFRMAEAMTRHNSEVDIYHLGPFKGLGSRHNVVHWGCGAKEARISQAALNRFYYYLTTDERTGDLMHEVTEAANEAIGKIDPLRLILEKSDYPTHVRVGPDWLALVGNWMTEWERTGDTTYRNRIMQGVNSLYDMPYGFFSGKDAAFGYDPKTYKLYRLNEDDIGSAHLSVLMGGPEVAFELTNLLKNEKWNKMWNQFCKLYGAPVSEVEKEFGRKVELGKPGSWYARLPAWYAKVSGDTAFAARAWNEFLNAKPRYYHTVFKMTKFDSVQSLQPVYEVRGVSTNNTAQWCLNAIELLELVGDNIPEEILQNFRDSVCAEGYKIGELLYRDDFENGLDNWIVETKKSPFSKVEIQDGKLIIDVEHGATVWFNKKLEGNLLIEYKRKVIDNGGYNDRLSDLNQFWMATDPRNDNLFTRDGAFSSYDSLSLYYAGIGGNSNTTTRFRKYRGNGERALIFDYKDEKHLLRPNKTYFIQIIVYNGTTSLYVDGELYFTYKDNDPLTEGYFGFRTVKSHQEIDDFKIYRLK</sequence>
<evidence type="ECO:0000259" key="1">
    <source>
        <dbReference type="Pfam" id="PF19501"/>
    </source>
</evidence>
<dbReference type="OrthoDB" id="262615at2"/>
<dbReference type="EMBL" id="CP003557">
    <property type="protein sequence ID" value="AFN73323.1"/>
    <property type="molecule type" value="Genomic_DNA"/>
</dbReference>
<evidence type="ECO:0000259" key="4">
    <source>
        <dbReference type="Pfam" id="PF21346"/>
    </source>
</evidence>
<dbReference type="PANTHER" id="PTHR40081:SF1">
    <property type="entry name" value="TAT PATHWAY SIGNAL SEQUENCE DOMAIN PROTEIN"/>
    <property type="match status" value="1"/>
</dbReference>
<gene>
    <name evidence="5" type="ordered locus">MROS_0079</name>
</gene>
<dbReference type="AlphaFoldDB" id="I6ZW73"/>
<dbReference type="STRING" id="1191523.MROS_0079"/>
<dbReference type="eggNOG" id="ENOG502Z86X">
    <property type="taxonomic scope" value="Bacteria"/>
</dbReference>
<dbReference type="InterPro" id="IPR045793">
    <property type="entry name" value="PcRGLX/YetA-like"/>
</dbReference>
<dbReference type="RefSeq" id="WP_014854760.1">
    <property type="nucleotide sequence ID" value="NC_018178.1"/>
</dbReference>
<name>I6ZW73_MELRP</name>